<dbReference type="InterPro" id="IPR003779">
    <property type="entry name" value="CMD-like"/>
</dbReference>
<reference evidence="2 3" key="1">
    <citation type="submission" date="2024-04" db="EMBL/GenBank/DDBJ databases">
        <title>Novel genus in family Flammeovirgaceae.</title>
        <authorList>
            <person name="Nguyen T.H."/>
            <person name="Vuong T.Q."/>
            <person name="Le H."/>
            <person name="Kim S.-G."/>
        </authorList>
    </citation>
    <scope>NUCLEOTIDE SEQUENCE [LARGE SCALE GENOMIC DNA]</scope>
    <source>
        <strain evidence="2 3">JCM 23209</strain>
    </source>
</reference>
<protein>
    <submittedName>
        <fullName evidence="2">Carboxymuconolactone decarboxylase family protein</fullName>
    </submittedName>
</protein>
<evidence type="ECO:0000313" key="3">
    <source>
        <dbReference type="Proteomes" id="UP001403385"/>
    </source>
</evidence>
<evidence type="ECO:0000313" key="2">
    <source>
        <dbReference type="EMBL" id="MEN7551534.1"/>
    </source>
</evidence>
<proteinExistence type="predicted"/>
<dbReference type="SUPFAM" id="SSF69118">
    <property type="entry name" value="AhpD-like"/>
    <property type="match status" value="1"/>
</dbReference>
<dbReference type="PANTHER" id="PTHR34846:SF10">
    <property type="entry name" value="CYTOPLASMIC PROTEIN"/>
    <property type="match status" value="1"/>
</dbReference>
<dbReference type="NCBIfam" id="TIGR00778">
    <property type="entry name" value="ahpD_dom"/>
    <property type="match status" value="1"/>
</dbReference>
<dbReference type="Pfam" id="PF02627">
    <property type="entry name" value="CMD"/>
    <property type="match status" value="1"/>
</dbReference>
<dbReference type="GO" id="GO:0051920">
    <property type="term" value="F:peroxiredoxin activity"/>
    <property type="evidence" value="ECO:0007669"/>
    <property type="project" value="InterPro"/>
</dbReference>
<sequence>MEKRIDIQKLEPNAYEAMFGLEKYLSSTGLDKTLALLIEIRASQVNGCAYCLDIHTKNALKNGESQRRIFALSAWWESPLFNDKEKALLQMVDEISLISEKGLSSPTYQKAKEQFTDKEIAQIIMQISTINVWNRIAISTHMVHEE</sequence>
<organism evidence="2 3">
    <name type="scientific">Rapidithrix thailandica</name>
    <dbReference type="NCBI Taxonomy" id="413964"/>
    <lineage>
        <taxon>Bacteria</taxon>
        <taxon>Pseudomonadati</taxon>
        <taxon>Bacteroidota</taxon>
        <taxon>Cytophagia</taxon>
        <taxon>Cytophagales</taxon>
        <taxon>Flammeovirgaceae</taxon>
        <taxon>Rapidithrix</taxon>
    </lineage>
</organism>
<evidence type="ECO:0000259" key="1">
    <source>
        <dbReference type="Pfam" id="PF02627"/>
    </source>
</evidence>
<feature type="domain" description="Carboxymuconolactone decarboxylase-like" evidence="1">
    <location>
        <begin position="12"/>
        <end position="93"/>
    </location>
</feature>
<name>A0AAW9S2X2_9BACT</name>
<accession>A0AAW9S2X2</accession>
<keyword evidence="3" id="KW-1185">Reference proteome</keyword>
<dbReference type="AlphaFoldDB" id="A0AAW9S2X2"/>
<dbReference type="EMBL" id="JBDKWZ010000023">
    <property type="protein sequence ID" value="MEN7551534.1"/>
    <property type="molecule type" value="Genomic_DNA"/>
</dbReference>
<dbReference type="InterPro" id="IPR004675">
    <property type="entry name" value="AhpD_core"/>
</dbReference>
<dbReference type="PANTHER" id="PTHR34846">
    <property type="entry name" value="4-CARBOXYMUCONOLACTONE DECARBOXYLASE FAMILY PROTEIN (AFU_ORTHOLOGUE AFUA_6G11590)"/>
    <property type="match status" value="1"/>
</dbReference>
<comment type="caution">
    <text evidence="2">The sequence shown here is derived from an EMBL/GenBank/DDBJ whole genome shotgun (WGS) entry which is preliminary data.</text>
</comment>
<dbReference type="RefSeq" id="WP_346824315.1">
    <property type="nucleotide sequence ID" value="NZ_JBDKWZ010000023.1"/>
</dbReference>
<dbReference type="Gene3D" id="1.20.1290.10">
    <property type="entry name" value="AhpD-like"/>
    <property type="match status" value="1"/>
</dbReference>
<gene>
    <name evidence="2" type="ORF">AAG747_26690</name>
</gene>
<dbReference type="Proteomes" id="UP001403385">
    <property type="component" value="Unassembled WGS sequence"/>
</dbReference>
<dbReference type="InterPro" id="IPR029032">
    <property type="entry name" value="AhpD-like"/>
</dbReference>